<feature type="region of interest" description="Disordered" evidence="2">
    <location>
        <begin position="227"/>
        <end position="321"/>
    </location>
</feature>
<evidence type="ECO:0000256" key="2">
    <source>
        <dbReference type="SAM" id="MobiDB-lite"/>
    </source>
</evidence>
<feature type="coiled-coil region" evidence="1">
    <location>
        <begin position="749"/>
        <end position="832"/>
    </location>
</feature>
<dbReference type="GO" id="GO:0010457">
    <property type="term" value="P:centriole-centriole cohesion"/>
    <property type="evidence" value="ECO:0007669"/>
    <property type="project" value="TreeGrafter"/>
</dbReference>
<dbReference type="InterPro" id="IPR038810">
    <property type="entry name" value="CNTLN"/>
</dbReference>
<feature type="region of interest" description="Disordered" evidence="2">
    <location>
        <begin position="628"/>
        <end position="733"/>
    </location>
</feature>
<dbReference type="Gene3D" id="1.10.287.1490">
    <property type="match status" value="1"/>
</dbReference>
<protein>
    <submittedName>
        <fullName evidence="4">Centlein</fullName>
    </submittedName>
</protein>
<feature type="compositionally biased region" description="Polar residues" evidence="2">
    <location>
        <begin position="633"/>
        <end position="649"/>
    </location>
</feature>
<dbReference type="OrthoDB" id="10011458at2759"/>
<feature type="coiled-coil region" evidence="1">
    <location>
        <begin position="321"/>
        <end position="351"/>
    </location>
</feature>
<proteinExistence type="predicted"/>
<organism evidence="3 4">
    <name type="scientific">Austrofundulus limnaeus</name>
    <name type="common">Annual killifish</name>
    <dbReference type="NCBI Taxonomy" id="52670"/>
    <lineage>
        <taxon>Eukaryota</taxon>
        <taxon>Metazoa</taxon>
        <taxon>Chordata</taxon>
        <taxon>Craniata</taxon>
        <taxon>Vertebrata</taxon>
        <taxon>Euteleostomi</taxon>
        <taxon>Actinopterygii</taxon>
        <taxon>Neopterygii</taxon>
        <taxon>Teleostei</taxon>
        <taxon>Neoteleostei</taxon>
        <taxon>Acanthomorphata</taxon>
        <taxon>Ovalentaria</taxon>
        <taxon>Atherinomorphae</taxon>
        <taxon>Cyprinodontiformes</taxon>
        <taxon>Rivulidae</taxon>
        <taxon>Austrofundulus</taxon>
    </lineage>
</organism>
<dbReference type="RefSeq" id="XP_013884918.1">
    <property type="nucleotide sequence ID" value="XM_014029464.1"/>
</dbReference>
<dbReference type="AlphaFoldDB" id="A0A2I4CY46"/>
<dbReference type="STRING" id="52670.A0A2I4CY46"/>
<evidence type="ECO:0000313" key="4">
    <source>
        <dbReference type="RefSeq" id="XP_013884918.1"/>
    </source>
</evidence>
<dbReference type="GeneID" id="106533225"/>
<evidence type="ECO:0000313" key="3">
    <source>
        <dbReference type="Proteomes" id="UP000192220"/>
    </source>
</evidence>
<dbReference type="PANTHER" id="PTHR18957">
    <property type="entry name" value="CENTLEIN"/>
    <property type="match status" value="1"/>
</dbReference>
<gene>
    <name evidence="4" type="primary">LOC106533225</name>
</gene>
<feature type="compositionally biased region" description="Low complexity" evidence="2">
    <location>
        <begin position="288"/>
        <end position="300"/>
    </location>
</feature>
<feature type="compositionally biased region" description="Basic and acidic residues" evidence="2">
    <location>
        <begin position="704"/>
        <end position="733"/>
    </location>
</feature>
<dbReference type="FunCoup" id="A0A2I4CY46">
    <property type="interactions" value="461"/>
</dbReference>
<evidence type="ECO:0000256" key="1">
    <source>
        <dbReference type="SAM" id="Coils"/>
    </source>
</evidence>
<name>A0A2I4CY46_AUSLI</name>
<feature type="compositionally biased region" description="Polar residues" evidence="2">
    <location>
        <begin position="301"/>
        <end position="315"/>
    </location>
</feature>
<dbReference type="PANTHER" id="PTHR18957:SF0">
    <property type="entry name" value="CENTLEIN"/>
    <property type="match status" value="1"/>
</dbReference>
<dbReference type="Proteomes" id="UP000192220">
    <property type="component" value="Unplaced"/>
</dbReference>
<feature type="compositionally biased region" description="Polar residues" evidence="2">
    <location>
        <begin position="244"/>
        <end position="276"/>
    </location>
</feature>
<feature type="coiled-coil region" evidence="1">
    <location>
        <begin position="478"/>
        <end position="519"/>
    </location>
</feature>
<dbReference type="SUPFAM" id="SSF57997">
    <property type="entry name" value="Tropomyosin"/>
    <property type="match status" value="1"/>
</dbReference>
<feature type="coiled-coil region" evidence="1">
    <location>
        <begin position="870"/>
        <end position="1030"/>
    </location>
</feature>
<dbReference type="GO" id="GO:0005814">
    <property type="term" value="C:centriole"/>
    <property type="evidence" value="ECO:0007669"/>
    <property type="project" value="TreeGrafter"/>
</dbReference>
<feature type="compositionally biased region" description="Acidic residues" evidence="2">
    <location>
        <begin position="653"/>
        <end position="668"/>
    </location>
</feature>
<feature type="compositionally biased region" description="Low complexity" evidence="2">
    <location>
        <begin position="227"/>
        <end position="236"/>
    </location>
</feature>
<accession>A0A2I4CY46</accession>
<dbReference type="KEGG" id="alim:106533225"/>
<keyword evidence="1" id="KW-0175">Coiled coil</keyword>
<feature type="coiled-coil region" evidence="1">
    <location>
        <begin position="4"/>
        <end position="98"/>
    </location>
</feature>
<dbReference type="InParanoid" id="A0A2I4CY46"/>
<sequence>MKELTSLREQLDYKTQELQEMKTEYRRKEEEERQVVQALEEEKKGLTSRCAALRADLEEKQRQVDSQRDERDAAQARLKDLEEKLHSAWQELSKFQERSGSLAAQLSTKEKEVATKEQQLDGLCRDFAEVQTLYRQSTEHAAEQSHLIKQLEGLNLDTQKVLRNQEQVHTADTTSYQQLYKELSQCYQTLMSSEAKLRQSHQELSSQLAQKVQHIFELQAQLQKQQEQMHQQHQAQRTAVYRSPNKQTNFKPMCSEQTDAAAQRSSPRSDQASAQGSDPRPEDKTFRRTSTTRVRRQQGTPVQRSRSLSPTSSVRVGNGRRVEAEQRIQDLEELLQLKTEENEELRKAHSKRRERLCLIQANYKRVRDQLKEMEKSSGLSGGKIQRAELWQLRQENSDAVWNELAYFKNLTRKLSTEKAGLEEELDMLRVQAAMDRATVKELHMCLTNDHQELLQQMAEEQRVKSSTAIKASLSSGRMEQSFKKTEQLEQKILSLEEQTDRLREEKERLLQANEDLAQNCCRLQASMNHLRTQEAVLDEAARAQALAQEDQHCGEIVALEVRLATSQKEITKLHHQLLKLRQELGIVRAARDFYRNRAAGPVRASGIANGISGKVKFKTARHRGLLHQRSHRTVSSNQAISWQGRSPSPTKDEWEDMSVDSDSGEEYSDSLNRVPSGTAAHRHHTSGKPYRCSLISNTEASAAESRKNQRDVFGQDDKQHEPWEPGTRGEKPTCRRRKRLLTKTRHCSSSSLQQRVESLQRHIDILQSARKDAQLSAKELRRANEVITTQLSALTEQLSSSKHLTQKLTSDLAGVEQQKKVLEMELEQWKRITFPPQTAPPPPPPPPAAAVNTECSCQGRTMSAPANPASHTLEAEVKQLQAKLKCASAEVAKQMATNKALRGQLQEKEDKLCQLQDKVGHTERNITMKRQLVEDLRTRLKFLQETEKSYRDHVEELEKKVKTLSEEATNRKAYIESLKRRLNVATTDKSQYETSCAKLKEDLEKKEQRIKTLQGRVGSSEQALAALERTATEQMEGLTQQSSQALDRLQRQLGQAYSQLEQLHCFIKTLASEILLDVQEVKQQLISRRRLRQASSVAAKSGLSAKSMIKAKSIAASILNMSENDLADIMETDQSAATFTESASDQKWLDHLNIILQQKIPSAGQLMEAVHVKMKERKVLTEELAALAAPVSEKT</sequence>
<dbReference type="GO" id="GO:0005813">
    <property type="term" value="C:centrosome"/>
    <property type="evidence" value="ECO:0007669"/>
    <property type="project" value="TreeGrafter"/>
</dbReference>
<keyword evidence="3" id="KW-1185">Reference proteome</keyword>
<reference evidence="4" key="1">
    <citation type="submission" date="2025-08" db="UniProtKB">
        <authorList>
            <consortium name="RefSeq"/>
        </authorList>
    </citation>
    <scope>IDENTIFICATION</scope>
</reference>